<keyword evidence="2" id="KW-1185">Reference proteome</keyword>
<organism evidence="1 2">
    <name type="scientific">Rhizophagus clarus</name>
    <dbReference type="NCBI Taxonomy" id="94130"/>
    <lineage>
        <taxon>Eukaryota</taxon>
        <taxon>Fungi</taxon>
        <taxon>Fungi incertae sedis</taxon>
        <taxon>Mucoromycota</taxon>
        <taxon>Glomeromycotina</taxon>
        <taxon>Glomeromycetes</taxon>
        <taxon>Glomerales</taxon>
        <taxon>Glomeraceae</taxon>
        <taxon>Rhizophagus</taxon>
    </lineage>
</organism>
<comment type="caution">
    <text evidence="1">The sequence shown here is derived from an EMBL/GenBank/DDBJ whole genome shotgun (WGS) entry which is preliminary data.</text>
</comment>
<evidence type="ECO:0000313" key="1">
    <source>
        <dbReference type="EMBL" id="GBC05992.1"/>
    </source>
</evidence>
<protein>
    <submittedName>
        <fullName evidence="1">Uncharacterized protein</fullName>
    </submittedName>
</protein>
<reference evidence="1 2" key="1">
    <citation type="submission" date="2017-11" db="EMBL/GenBank/DDBJ databases">
        <title>The genome of Rhizophagus clarus HR1 reveals common genetic basis of auxotrophy among arbuscular mycorrhizal fungi.</title>
        <authorList>
            <person name="Kobayashi Y."/>
        </authorList>
    </citation>
    <scope>NUCLEOTIDE SEQUENCE [LARGE SCALE GENOMIC DNA]</scope>
    <source>
        <strain evidence="1 2">HR1</strain>
    </source>
</reference>
<accession>A0A2Z6SAA5</accession>
<dbReference type="AlphaFoldDB" id="A0A2Z6SAA5"/>
<gene>
    <name evidence="1" type="ORF">RclHR1_06540012</name>
</gene>
<dbReference type="EMBL" id="BEXD01004042">
    <property type="protein sequence ID" value="GBC05992.1"/>
    <property type="molecule type" value="Genomic_DNA"/>
</dbReference>
<proteinExistence type="predicted"/>
<evidence type="ECO:0000313" key="2">
    <source>
        <dbReference type="Proteomes" id="UP000247702"/>
    </source>
</evidence>
<dbReference type="Proteomes" id="UP000247702">
    <property type="component" value="Unassembled WGS sequence"/>
</dbReference>
<name>A0A2Z6SAA5_9GLOM</name>
<sequence>MSVKNTLKRSDLFGNNHNKGCDAFIITTFTKSSACRDCNKEKFFYLFDYVAKLFYHSSFNFSPRRKKIILKIYIF</sequence>